<dbReference type="GO" id="GO:1990281">
    <property type="term" value="C:efflux pump complex"/>
    <property type="evidence" value="ECO:0007669"/>
    <property type="project" value="TreeGrafter"/>
</dbReference>
<feature type="chain" id="PRO_5032938013" evidence="2">
    <location>
        <begin position="21"/>
        <end position="362"/>
    </location>
</feature>
<dbReference type="InterPro" id="IPR058625">
    <property type="entry name" value="MdtA-like_BSH"/>
</dbReference>
<dbReference type="PANTHER" id="PTHR30469">
    <property type="entry name" value="MULTIDRUG RESISTANCE PROTEIN MDTA"/>
    <property type="match status" value="1"/>
</dbReference>
<evidence type="ECO:0000256" key="1">
    <source>
        <dbReference type="ARBA" id="ARBA00009477"/>
    </source>
</evidence>
<protein>
    <submittedName>
        <fullName evidence="5">Efflux pump periplasmic linker BepF</fullName>
    </submittedName>
</protein>
<organism evidence="5 6">
    <name type="scientific">Paraglaciecola mesophila</name>
    <dbReference type="NCBI Taxonomy" id="197222"/>
    <lineage>
        <taxon>Bacteria</taxon>
        <taxon>Pseudomonadati</taxon>
        <taxon>Pseudomonadota</taxon>
        <taxon>Gammaproteobacteria</taxon>
        <taxon>Alteromonadales</taxon>
        <taxon>Alteromonadaceae</taxon>
        <taxon>Paraglaciecola</taxon>
    </lineage>
</organism>
<evidence type="ECO:0000313" key="6">
    <source>
        <dbReference type="Proteomes" id="UP000464524"/>
    </source>
</evidence>
<dbReference type="NCBIfam" id="TIGR01730">
    <property type="entry name" value="RND_mfp"/>
    <property type="match status" value="1"/>
</dbReference>
<evidence type="ECO:0000259" key="3">
    <source>
        <dbReference type="Pfam" id="PF25876"/>
    </source>
</evidence>
<dbReference type="SUPFAM" id="SSF111369">
    <property type="entry name" value="HlyD-like secretion proteins"/>
    <property type="match status" value="1"/>
</dbReference>
<dbReference type="OrthoDB" id="1185083at2"/>
<evidence type="ECO:0000259" key="4">
    <source>
        <dbReference type="Pfam" id="PF25917"/>
    </source>
</evidence>
<dbReference type="GO" id="GO:0015562">
    <property type="term" value="F:efflux transmembrane transporter activity"/>
    <property type="evidence" value="ECO:0007669"/>
    <property type="project" value="TreeGrafter"/>
</dbReference>
<keyword evidence="2" id="KW-0732">Signal</keyword>
<dbReference type="AlphaFoldDB" id="A0A857JNX6"/>
<dbReference type="Gene3D" id="2.40.50.100">
    <property type="match status" value="1"/>
</dbReference>
<keyword evidence="6" id="KW-1185">Reference proteome</keyword>
<name>A0A857JNX6_9ALTE</name>
<evidence type="ECO:0000256" key="2">
    <source>
        <dbReference type="SAM" id="SignalP"/>
    </source>
</evidence>
<dbReference type="InterPro" id="IPR058624">
    <property type="entry name" value="MdtA-like_HH"/>
</dbReference>
<dbReference type="Gene3D" id="2.40.420.20">
    <property type="match status" value="1"/>
</dbReference>
<evidence type="ECO:0000313" key="5">
    <source>
        <dbReference type="EMBL" id="QHJ13769.1"/>
    </source>
</evidence>
<dbReference type="Gene3D" id="1.10.287.470">
    <property type="entry name" value="Helix hairpin bin"/>
    <property type="match status" value="1"/>
</dbReference>
<feature type="signal peptide" evidence="2">
    <location>
        <begin position="1"/>
        <end position="20"/>
    </location>
</feature>
<feature type="domain" description="Multidrug resistance protein MdtA-like barrel-sandwich hybrid" evidence="4">
    <location>
        <begin position="77"/>
        <end position="196"/>
    </location>
</feature>
<dbReference type="PROSITE" id="PS51257">
    <property type="entry name" value="PROKAR_LIPOPROTEIN"/>
    <property type="match status" value="1"/>
</dbReference>
<dbReference type="Proteomes" id="UP000464524">
    <property type="component" value="Chromosome"/>
</dbReference>
<reference evidence="5 6" key="1">
    <citation type="submission" date="2019-12" db="EMBL/GenBank/DDBJ databases">
        <title>Genome sequencing and assembly of endphytes of Porphyra tenera.</title>
        <authorList>
            <person name="Park J.M."/>
            <person name="Shin R."/>
            <person name="Jo S.H."/>
        </authorList>
    </citation>
    <scope>NUCLEOTIDE SEQUENCE [LARGE SCALE GENOMIC DNA]</scope>
    <source>
        <strain evidence="5 6">GPM4</strain>
    </source>
</reference>
<dbReference type="InterPro" id="IPR006143">
    <property type="entry name" value="RND_pump_MFP"/>
</dbReference>
<dbReference type="Pfam" id="PF25876">
    <property type="entry name" value="HH_MFP_RND"/>
    <property type="match status" value="1"/>
</dbReference>
<feature type="domain" description="Multidrug resistance protein MdtA-like alpha-helical hairpin" evidence="3">
    <location>
        <begin position="106"/>
        <end position="166"/>
    </location>
</feature>
<dbReference type="KEGG" id="pmes:FX988_04049"/>
<sequence>MVNRKLRWVFGIALFNLVVAGGLSGCDSVNSQEMAEQNTNKVIKPVKLVKIPDLNQQQVNPFIAKLDATERAILSFNVSGEIASAMPHMGQQIKKGELLASLDPTDYQLALDARQAEYDLARTQYLRAKALIEETLISKDQFDQNETNYKVAKALLEQAKTDLTYTKIRAPFDGVVSLTNAEAHQVVAAKQPVMKVLNNALMDVVFTVPVSYVSQYGVENISRSAVWVTMDFARDRKLEARFKEISTQPNIDTNSYTARVTVRRPDDLTLLSGMSGQVNIVAPDQTSLFTLPKSAWISRDASSGYVWKFSASQGVVNKTLVGLDENGFIQSGLQQGDLVVETGINGLKEGQKVKPWVEEDGI</sequence>
<dbReference type="Pfam" id="PF25917">
    <property type="entry name" value="BSH_RND"/>
    <property type="match status" value="1"/>
</dbReference>
<dbReference type="Gene3D" id="2.40.30.170">
    <property type="match status" value="1"/>
</dbReference>
<dbReference type="EMBL" id="CP047656">
    <property type="protein sequence ID" value="QHJ13769.1"/>
    <property type="molecule type" value="Genomic_DNA"/>
</dbReference>
<dbReference type="PANTHER" id="PTHR30469:SF20">
    <property type="entry name" value="EFFLUX RND TRANSPORTER PERIPLASMIC ADAPTOR SUBUNIT"/>
    <property type="match status" value="1"/>
</dbReference>
<proteinExistence type="inferred from homology"/>
<gene>
    <name evidence="5" type="ORF">FX988_04049</name>
</gene>
<dbReference type="RefSeq" id="WP_160182245.1">
    <property type="nucleotide sequence ID" value="NZ_CP047656.1"/>
</dbReference>
<comment type="similarity">
    <text evidence="1">Belongs to the membrane fusion protein (MFP) (TC 8.A.1) family.</text>
</comment>
<accession>A0A857JNX6</accession>